<evidence type="ECO:0000313" key="3">
    <source>
        <dbReference type="Proteomes" id="UP000178744"/>
    </source>
</evidence>
<gene>
    <name evidence="2" type="ORF">A3B23_01040</name>
</gene>
<keyword evidence="1" id="KW-1133">Transmembrane helix</keyword>
<dbReference type="EMBL" id="MHIY01000023">
    <property type="protein sequence ID" value="OGY59527.1"/>
    <property type="molecule type" value="Genomic_DNA"/>
</dbReference>
<comment type="caution">
    <text evidence="2">The sequence shown here is derived from an EMBL/GenBank/DDBJ whole genome shotgun (WGS) entry which is preliminary data.</text>
</comment>
<organism evidence="2 3">
    <name type="scientific">Candidatus Colwellbacteria bacterium RIFCSPLOWO2_01_FULL_48_10</name>
    <dbReference type="NCBI Taxonomy" id="1797690"/>
    <lineage>
        <taxon>Bacteria</taxon>
        <taxon>Candidatus Colwelliibacteriota</taxon>
    </lineage>
</organism>
<feature type="transmembrane region" description="Helical" evidence="1">
    <location>
        <begin position="134"/>
        <end position="155"/>
    </location>
</feature>
<sequence>MMDRPKAYLDLNNRVIPMADKNTQTMIDDLEAVTSLPMKIQDKTTRAVVDLWRRKSQLVSDVARGRTTFEKAITPLVEANRKRGWKTGPIFPILAQDGAKKFEGVMSLETTRSFGRGAITIDLTSPVQSALRKVLINLAGVLGVVVLGTLVLMIIPGNTPSLKPVLIFCAIALFVTLLATVLGYWTQISYRNDLAQEVLEQARYVDEVIRRHSSDLSRQS</sequence>
<feature type="transmembrane region" description="Helical" evidence="1">
    <location>
        <begin position="161"/>
        <end position="185"/>
    </location>
</feature>
<name>A0A1G1Z795_9BACT</name>
<keyword evidence="1" id="KW-0472">Membrane</keyword>
<dbReference type="Proteomes" id="UP000178744">
    <property type="component" value="Unassembled WGS sequence"/>
</dbReference>
<dbReference type="AlphaFoldDB" id="A0A1G1Z795"/>
<evidence type="ECO:0000313" key="2">
    <source>
        <dbReference type="EMBL" id="OGY59527.1"/>
    </source>
</evidence>
<keyword evidence="1" id="KW-0812">Transmembrane</keyword>
<protein>
    <submittedName>
        <fullName evidence="2">Uncharacterized protein</fullName>
    </submittedName>
</protein>
<proteinExistence type="predicted"/>
<reference evidence="2 3" key="1">
    <citation type="journal article" date="2016" name="Nat. Commun.">
        <title>Thousands of microbial genomes shed light on interconnected biogeochemical processes in an aquifer system.</title>
        <authorList>
            <person name="Anantharaman K."/>
            <person name="Brown C.T."/>
            <person name="Hug L.A."/>
            <person name="Sharon I."/>
            <person name="Castelle C.J."/>
            <person name="Probst A.J."/>
            <person name="Thomas B.C."/>
            <person name="Singh A."/>
            <person name="Wilkins M.J."/>
            <person name="Karaoz U."/>
            <person name="Brodie E.L."/>
            <person name="Williams K.H."/>
            <person name="Hubbard S.S."/>
            <person name="Banfield J.F."/>
        </authorList>
    </citation>
    <scope>NUCLEOTIDE SEQUENCE [LARGE SCALE GENOMIC DNA]</scope>
</reference>
<evidence type="ECO:0000256" key="1">
    <source>
        <dbReference type="SAM" id="Phobius"/>
    </source>
</evidence>
<accession>A0A1G1Z795</accession>